<proteinExistence type="predicted"/>
<sequence>MRDSQGGQWAWASHGGSVYQAHRDVHVNHLPLPAPPGTDPASLAARRRQADAMADSARVEEARAAYADMLDAHRQVLGPDHDDTLDVLGSLAWCNEVLNAHVHALDQYVELHRRCTIRWGPRHKQTLWAQQGLMNTVGVTRGPAEACQLGADLLDGCRSTHGVAATPTLDAMRGYAWWLWSAGRATEARDLYADLYHALPTHHPARTAAEAEYHRWRAVVSYPRRMNRLPDRVRRYSRSAQQAYRDGYT</sequence>
<gene>
    <name evidence="1" type="ORF">GCM10010492_57210</name>
</gene>
<accession>A0ABN0UGF4</accession>
<dbReference type="Gene3D" id="1.25.40.10">
    <property type="entry name" value="Tetratricopeptide repeat domain"/>
    <property type="match status" value="1"/>
</dbReference>
<evidence type="ECO:0000313" key="2">
    <source>
        <dbReference type="Proteomes" id="UP001500416"/>
    </source>
</evidence>
<evidence type="ECO:0000313" key="1">
    <source>
        <dbReference type="EMBL" id="GAA0249683.1"/>
    </source>
</evidence>
<dbReference type="InterPro" id="IPR011990">
    <property type="entry name" value="TPR-like_helical_dom_sf"/>
</dbReference>
<name>A0ABN0UGF4_9PSEU</name>
<evidence type="ECO:0008006" key="3">
    <source>
        <dbReference type="Google" id="ProtNLM"/>
    </source>
</evidence>
<organism evidence="1 2">
    <name type="scientific">Saccharothrix mutabilis subsp. mutabilis</name>
    <dbReference type="NCBI Taxonomy" id="66855"/>
    <lineage>
        <taxon>Bacteria</taxon>
        <taxon>Bacillati</taxon>
        <taxon>Actinomycetota</taxon>
        <taxon>Actinomycetes</taxon>
        <taxon>Pseudonocardiales</taxon>
        <taxon>Pseudonocardiaceae</taxon>
        <taxon>Saccharothrix</taxon>
    </lineage>
</organism>
<keyword evidence="2" id="KW-1185">Reference proteome</keyword>
<dbReference type="Proteomes" id="UP001500416">
    <property type="component" value="Unassembled WGS sequence"/>
</dbReference>
<dbReference type="EMBL" id="BAAABU010000017">
    <property type="protein sequence ID" value="GAA0249683.1"/>
    <property type="molecule type" value="Genomic_DNA"/>
</dbReference>
<protein>
    <recommendedName>
        <fullName evidence="3">Tetratricopeptide repeat protein</fullName>
    </recommendedName>
</protein>
<comment type="caution">
    <text evidence="1">The sequence shown here is derived from an EMBL/GenBank/DDBJ whole genome shotgun (WGS) entry which is preliminary data.</text>
</comment>
<dbReference type="RefSeq" id="WP_343937031.1">
    <property type="nucleotide sequence ID" value="NZ_BAAABU010000017.1"/>
</dbReference>
<reference evidence="1 2" key="1">
    <citation type="journal article" date="2019" name="Int. J. Syst. Evol. Microbiol.">
        <title>The Global Catalogue of Microorganisms (GCM) 10K type strain sequencing project: providing services to taxonomists for standard genome sequencing and annotation.</title>
        <authorList>
            <consortium name="The Broad Institute Genomics Platform"/>
            <consortium name="The Broad Institute Genome Sequencing Center for Infectious Disease"/>
            <person name="Wu L."/>
            <person name="Ma J."/>
        </authorList>
    </citation>
    <scope>NUCLEOTIDE SEQUENCE [LARGE SCALE GENOMIC DNA]</scope>
    <source>
        <strain evidence="1 2">JCM 3380</strain>
    </source>
</reference>